<gene>
    <name evidence="4" type="ORF">DL546_002704</name>
</gene>
<dbReference type="InterPro" id="IPR016181">
    <property type="entry name" value="Acyl_CoA_acyltransferase"/>
</dbReference>
<dbReference type="SUPFAM" id="SSF55729">
    <property type="entry name" value="Acyl-CoA N-acyltransferases (Nat)"/>
    <property type="match status" value="1"/>
</dbReference>
<organism evidence="4 5">
    <name type="scientific">Coniochaeta pulveracea</name>
    <dbReference type="NCBI Taxonomy" id="177199"/>
    <lineage>
        <taxon>Eukaryota</taxon>
        <taxon>Fungi</taxon>
        <taxon>Dikarya</taxon>
        <taxon>Ascomycota</taxon>
        <taxon>Pezizomycotina</taxon>
        <taxon>Sordariomycetes</taxon>
        <taxon>Sordariomycetidae</taxon>
        <taxon>Coniochaetales</taxon>
        <taxon>Coniochaetaceae</taxon>
        <taxon>Coniochaeta</taxon>
    </lineage>
</organism>
<sequence length="174" mass="19461">MDYAIEMIKPDREGIEFYLTCYKPFRLLALQQSPDAFGSTYARESALDDDAWTSRILKPTVTTFVALSESDKSQRRIVSSLTLVASENNDLQGLMRWDINAVYTLPEARRRGIASALIAAAQRYVTAEANARGRHRVLTAVVLSTNAEAQSLYEKLGFVEQSFTKNGIMMVLTV</sequence>
<evidence type="ECO:0000259" key="3">
    <source>
        <dbReference type="PROSITE" id="PS51186"/>
    </source>
</evidence>
<dbReference type="PROSITE" id="PS51186">
    <property type="entry name" value="GNAT"/>
    <property type="match status" value="1"/>
</dbReference>
<evidence type="ECO:0000313" key="4">
    <source>
        <dbReference type="EMBL" id="RKU45237.1"/>
    </source>
</evidence>
<name>A0A420YBP9_9PEZI</name>
<evidence type="ECO:0000313" key="5">
    <source>
        <dbReference type="Proteomes" id="UP000275385"/>
    </source>
</evidence>
<feature type="domain" description="N-acetyltransferase" evidence="3">
    <location>
        <begin position="23"/>
        <end position="174"/>
    </location>
</feature>
<evidence type="ECO:0000256" key="2">
    <source>
        <dbReference type="ARBA" id="ARBA00023315"/>
    </source>
</evidence>
<keyword evidence="1" id="KW-0808">Transferase</keyword>
<dbReference type="OrthoDB" id="41532at2759"/>
<dbReference type="Gene3D" id="3.40.630.30">
    <property type="match status" value="1"/>
</dbReference>
<accession>A0A420YBP9</accession>
<dbReference type="InterPro" id="IPR000182">
    <property type="entry name" value="GNAT_dom"/>
</dbReference>
<dbReference type="PANTHER" id="PTHR43420">
    <property type="entry name" value="ACETYLTRANSFERASE"/>
    <property type="match status" value="1"/>
</dbReference>
<keyword evidence="2" id="KW-0012">Acyltransferase</keyword>
<dbReference type="AlphaFoldDB" id="A0A420YBP9"/>
<protein>
    <recommendedName>
        <fullName evidence="3">N-acetyltransferase domain-containing protein</fullName>
    </recommendedName>
</protein>
<dbReference type="InterPro" id="IPR050680">
    <property type="entry name" value="YpeA/RimI_acetyltransf"/>
</dbReference>
<dbReference type="PANTHER" id="PTHR43420:SF47">
    <property type="entry name" value="N-ACETYLTRANSFERASE DOMAIN-CONTAINING PROTEIN"/>
    <property type="match status" value="1"/>
</dbReference>
<keyword evidence="5" id="KW-1185">Reference proteome</keyword>
<dbReference type="CDD" id="cd04301">
    <property type="entry name" value="NAT_SF"/>
    <property type="match status" value="1"/>
</dbReference>
<proteinExistence type="predicted"/>
<reference evidence="4 5" key="1">
    <citation type="submission" date="2018-08" db="EMBL/GenBank/DDBJ databases">
        <title>Draft genome of the lignicolous fungus Coniochaeta pulveracea.</title>
        <authorList>
            <person name="Borstlap C.J."/>
            <person name="De Witt R.N."/>
            <person name="Botha A."/>
            <person name="Volschenk H."/>
        </authorList>
    </citation>
    <scope>NUCLEOTIDE SEQUENCE [LARGE SCALE GENOMIC DNA]</scope>
    <source>
        <strain evidence="4 5">CAB683</strain>
    </source>
</reference>
<dbReference type="Proteomes" id="UP000275385">
    <property type="component" value="Unassembled WGS sequence"/>
</dbReference>
<dbReference type="GO" id="GO:0016747">
    <property type="term" value="F:acyltransferase activity, transferring groups other than amino-acyl groups"/>
    <property type="evidence" value="ECO:0007669"/>
    <property type="project" value="InterPro"/>
</dbReference>
<evidence type="ECO:0000256" key="1">
    <source>
        <dbReference type="ARBA" id="ARBA00022679"/>
    </source>
</evidence>
<dbReference type="Pfam" id="PF13508">
    <property type="entry name" value="Acetyltransf_7"/>
    <property type="match status" value="1"/>
</dbReference>
<comment type="caution">
    <text evidence="4">The sequence shown here is derived from an EMBL/GenBank/DDBJ whole genome shotgun (WGS) entry which is preliminary data.</text>
</comment>
<dbReference type="EMBL" id="QVQW01000022">
    <property type="protein sequence ID" value="RKU45237.1"/>
    <property type="molecule type" value="Genomic_DNA"/>
</dbReference>